<dbReference type="EMBL" id="QPKB01000012">
    <property type="protein sequence ID" value="RWR96402.1"/>
    <property type="molecule type" value="Genomic_DNA"/>
</dbReference>
<keyword evidence="2" id="KW-1185">Reference proteome</keyword>
<evidence type="ECO:0000313" key="1">
    <source>
        <dbReference type="EMBL" id="RWR96402.1"/>
    </source>
</evidence>
<sequence>MSTGSFIACLIRQGCSDFQLMLLGQTQASKQAVVSDPPESVFSKTNHPKGEVSSHNLVRTPSLPPPIESETTTQGREIHDQLSWSNIQRSCSSLSDVPSVTSQGDRQDSYKMEKPNIPRQRLRQELNVVGTGKENEKRLYTARQLKCRTPYESKSWKSLSDLEFEEMKGFMDLGFIFNREDMDPSVESMIPGLRDKGLTNNAANVKRPYLSEAWFVQRYDPPNFNWVDRKSVVDMKEQLRVWARAVAFNVRQEC</sequence>
<dbReference type="PANTHER" id="PTHR33785">
    <property type="entry name" value="OS06G0550800 PROTEIN"/>
    <property type="match status" value="1"/>
</dbReference>
<comment type="caution">
    <text evidence="1">The sequence shown here is derived from an EMBL/GenBank/DDBJ whole genome shotgun (WGS) entry which is preliminary data.</text>
</comment>
<evidence type="ECO:0000313" key="2">
    <source>
        <dbReference type="Proteomes" id="UP000283530"/>
    </source>
</evidence>
<gene>
    <name evidence="1" type="ORF">CKAN_02578500</name>
</gene>
<dbReference type="PANTHER" id="PTHR33785:SF5">
    <property type="entry name" value="SERINE_ARGININE REPETITIVE MATRIX PROTEIN"/>
    <property type="match status" value="1"/>
</dbReference>
<proteinExistence type="predicted"/>
<dbReference type="AlphaFoldDB" id="A0A3S3NXJ7"/>
<accession>A0A3S3NXJ7</accession>
<protein>
    <submittedName>
        <fullName evidence="1">Putative Serine/arginine repetitive matrix protein 2</fullName>
    </submittedName>
</protein>
<dbReference type="Proteomes" id="UP000283530">
    <property type="component" value="Unassembled WGS sequence"/>
</dbReference>
<organism evidence="1 2">
    <name type="scientific">Cinnamomum micranthum f. kanehirae</name>
    <dbReference type="NCBI Taxonomy" id="337451"/>
    <lineage>
        <taxon>Eukaryota</taxon>
        <taxon>Viridiplantae</taxon>
        <taxon>Streptophyta</taxon>
        <taxon>Embryophyta</taxon>
        <taxon>Tracheophyta</taxon>
        <taxon>Spermatophyta</taxon>
        <taxon>Magnoliopsida</taxon>
        <taxon>Magnoliidae</taxon>
        <taxon>Laurales</taxon>
        <taxon>Lauraceae</taxon>
        <taxon>Cinnamomum</taxon>
    </lineage>
</organism>
<dbReference type="OrthoDB" id="1875420at2759"/>
<reference evidence="1 2" key="1">
    <citation type="journal article" date="2019" name="Nat. Plants">
        <title>Stout camphor tree genome fills gaps in understanding of flowering plant genome evolution.</title>
        <authorList>
            <person name="Chaw S.M."/>
            <person name="Liu Y.C."/>
            <person name="Wu Y.W."/>
            <person name="Wang H.Y."/>
            <person name="Lin C.I."/>
            <person name="Wu C.S."/>
            <person name="Ke H.M."/>
            <person name="Chang L.Y."/>
            <person name="Hsu C.Y."/>
            <person name="Yang H.T."/>
            <person name="Sudianto E."/>
            <person name="Hsu M.H."/>
            <person name="Wu K.P."/>
            <person name="Wang L.N."/>
            <person name="Leebens-Mack J.H."/>
            <person name="Tsai I.J."/>
        </authorList>
    </citation>
    <scope>NUCLEOTIDE SEQUENCE [LARGE SCALE GENOMIC DNA]</scope>
    <source>
        <strain evidence="2">cv. Chaw 1501</strain>
        <tissue evidence="1">Young leaves</tissue>
    </source>
</reference>
<name>A0A3S3NXJ7_9MAGN</name>